<sequence>MKGLIVECVQDCIADTLTYNYQMRGILTTGMACVGRIMKTGIWVLQHQLIGHPSDRKSAQQGQARCP</sequence>
<reference evidence="1 2" key="1">
    <citation type="submission" date="2015-01" db="EMBL/GenBank/DDBJ databases">
        <title>Comparative genomics of non-oral Prevotella species.</title>
        <authorList>
            <person name="Accetto T."/>
            <person name="Nograsek B."/>
            <person name="Avgustin G."/>
        </authorList>
    </citation>
    <scope>NUCLEOTIDE SEQUENCE [LARGE SCALE GENOMIC DNA]</scope>
    <source>
        <strain evidence="1 2">P5-119</strain>
    </source>
</reference>
<accession>A0A0D0IVN6</accession>
<gene>
    <name evidence="1" type="ORF">ST44_03140</name>
</gene>
<organism evidence="1 2">
    <name type="scientific">Prevotella pectinovora</name>
    <dbReference type="NCBI Taxonomy" id="1602169"/>
    <lineage>
        <taxon>Bacteria</taxon>
        <taxon>Pseudomonadati</taxon>
        <taxon>Bacteroidota</taxon>
        <taxon>Bacteroidia</taxon>
        <taxon>Bacteroidales</taxon>
        <taxon>Prevotellaceae</taxon>
        <taxon>Prevotella</taxon>
    </lineage>
</organism>
<comment type="caution">
    <text evidence="1">The sequence shown here is derived from an EMBL/GenBank/DDBJ whole genome shotgun (WGS) entry which is preliminary data.</text>
</comment>
<evidence type="ECO:0000313" key="2">
    <source>
        <dbReference type="Proteomes" id="UP000032046"/>
    </source>
</evidence>
<keyword evidence="2" id="KW-1185">Reference proteome</keyword>
<protein>
    <submittedName>
        <fullName evidence="1">Uncharacterized protein</fullName>
    </submittedName>
</protein>
<dbReference type="Proteomes" id="UP000032046">
    <property type="component" value="Unassembled WGS sequence"/>
</dbReference>
<dbReference type="EMBL" id="JXQK01000040">
    <property type="protein sequence ID" value="KIP63571.1"/>
    <property type="molecule type" value="Genomic_DNA"/>
</dbReference>
<evidence type="ECO:0000313" key="1">
    <source>
        <dbReference type="EMBL" id="KIP63571.1"/>
    </source>
</evidence>
<name>A0A0D0IVN6_9BACT</name>
<proteinExistence type="predicted"/>
<dbReference type="AlphaFoldDB" id="A0A0D0IVN6"/>